<accession>A0ABT5VY14</accession>
<evidence type="ECO:0000313" key="1">
    <source>
        <dbReference type="EMBL" id="MDE5420305.1"/>
    </source>
</evidence>
<proteinExistence type="predicted"/>
<evidence type="ECO:0008006" key="3">
    <source>
        <dbReference type="Google" id="ProtNLM"/>
    </source>
</evidence>
<keyword evidence="2" id="KW-1185">Reference proteome</keyword>
<organism evidence="1 2">
    <name type="scientific">Paralabilibaculum antarcticum</name>
    <dbReference type="NCBI Taxonomy" id="2912572"/>
    <lineage>
        <taxon>Bacteria</taxon>
        <taxon>Pseudomonadati</taxon>
        <taxon>Bacteroidota</taxon>
        <taxon>Bacteroidia</taxon>
        <taxon>Marinilabiliales</taxon>
        <taxon>Marinifilaceae</taxon>
        <taxon>Paralabilibaculum</taxon>
    </lineage>
</organism>
<gene>
    <name evidence="1" type="ORF">L3049_20115</name>
</gene>
<evidence type="ECO:0000313" key="2">
    <source>
        <dbReference type="Proteomes" id="UP001528920"/>
    </source>
</evidence>
<dbReference type="EMBL" id="JAKJSC010000009">
    <property type="protein sequence ID" value="MDE5420305.1"/>
    <property type="molecule type" value="Genomic_DNA"/>
</dbReference>
<dbReference type="Proteomes" id="UP001528920">
    <property type="component" value="Unassembled WGS sequence"/>
</dbReference>
<name>A0ABT5VY14_9BACT</name>
<sequence length="170" mass="19999">MMQIKSPVEITKLLLSNNLEERERGYQAFLGRTHWVEGNTTANLCNLACFQFRLNPKHVKVNPPRMFSPALLWASQTQLEQEKINMVYAAHDYIEEKGEEFPPIIVWDLFQEKKVRFIVHDGHHRSWYFHEQNKPIEVAVLKPISNYKIVEKCLAHAFQIRTLAINLPIF</sequence>
<reference evidence="1 2" key="1">
    <citation type="submission" date="2022-01" db="EMBL/GenBank/DDBJ databases">
        <title>Labilibaculum sp. nov, a marine bacterium isolated from Antarctica.</title>
        <authorList>
            <person name="Dai W."/>
        </authorList>
    </citation>
    <scope>NUCLEOTIDE SEQUENCE [LARGE SCALE GENOMIC DNA]</scope>
    <source>
        <strain evidence="1 2">DW002</strain>
    </source>
</reference>
<protein>
    <recommendedName>
        <fullName evidence="3">ParB/Sulfiredoxin domain-containing protein</fullName>
    </recommendedName>
</protein>
<dbReference type="RefSeq" id="WP_275111636.1">
    <property type="nucleotide sequence ID" value="NZ_JAKJSC010000009.1"/>
</dbReference>
<comment type="caution">
    <text evidence="1">The sequence shown here is derived from an EMBL/GenBank/DDBJ whole genome shotgun (WGS) entry which is preliminary data.</text>
</comment>